<organism evidence="1 2">
    <name type="scientific">Methylomagnum ishizawai</name>
    <dbReference type="NCBI Taxonomy" id="1760988"/>
    <lineage>
        <taxon>Bacteria</taxon>
        <taxon>Pseudomonadati</taxon>
        <taxon>Pseudomonadota</taxon>
        <taxon>Gammaproteobacteria</taxon>
        <taxon>Methylococcales</taxon>
        <taxon>Methylococcaceae</taxon>
        <taxon>Methylomagnum</taxon>
    </lineage>
</organism>
<sequence length="243" mass="26930">MNPRLYMLNLDLDTEALIRFAQDQGLNHGHDEDLGYAAHAWLAACFGAFAPKPFRLLNHHGPQLRLLAYSEHDSQALLDHATTAPEVRQALHPPGPVHAALAGNWRVGDRLDFELLACPVTRRDQSEKDVYLRRLENPPQGQPPPERGAVYREWLAAQLAGAADLESFRLEGFHLVRILRRTQATAAAKIRTAPAITRPRALCRGGLRIADPGLFQSLLQRGIGRHRAFGYGMLLLRPGAGIS</sequence>
<dbReference type="EMBL" id="FXAM01000001">
    <property type="protein sequence ID" value="SMF96493.1"/>
    <property type="molecule type" value="Genomic_DNA"/>
</dbReference>
<dbReference type="RefSeq" id="WP_085215375.1">
    <property type="nucleotide sequence ID" value="NZ_FXAM01000001.1"/>
</dbReference>
<dbReference type="InterPro" id="IPR010179">
    <property type="entry name" value="CRISPR-assoc_prot_Cse3"/>
</dbReference>
<dbReference type="Proteomes" id="UP000192923">
    <property type="component" value="Unassembled WGS sequence"/>
</dbReference>
<gene>
    <name evidence="1" type="ORF">SAMN02949497_3893</name>
</gene>
<dbReference type="Gene3D" id="3.30.70.1210">
    <property type="entry name" value="Crispr-associated protein, domain 2"/>
    <property type="match status" value="1"/>
</dbReference>
<dbReference type="OrthoDB" id="9795689at2"/>
<protein>
    <submittedName>
        <fullName evidence="1">CRISPR system Cascade subunit CasE</fullName>
    </submittedName>
</protein>
<keyword evidence="2" id="KW-1185">Reference proteome</keyword>
<dbReference type="Pfam" id="PF08798">
    <property type="entry name" value="CRISPR_assoc"/>
    <property type="match status" value="1"/>
</dbReference>
<dbReference type="STRING" id="1760988.SAMN02949497_3893"/>
<name>A0A1Y6D6P2_9GAMM</name>
<dbReference type="AlphaFoldDB" id="A0A1Y6D6P2"/>
<dbReference type="SUPFAM" id="SSF117987">
    <property type="entry name" value="CRISPR-associated protein"/>
    <property type="match status" value="1"/>
</dbReference>
<evidence type="ECO:0000313" key="1">
    <source>
        <dbReference type="EMBL" id="SMF96493.1"/>
    </source>
</evidence>
<evidence type="ECO:0000313" key="2">
    <source>
        <dbReference type="Proteomes" id="UP000192923"/>
    </source>
</evidence>
<reference evidence="1 2" key="1">
    <citation type="submission" date="2016-12" db="EMBL/GenBank/DDBJ databases">
        <authorList>
            <person name="Song W.-J."/>
            <person name="Kurnit D.M."/>
        </authorList>
    </citation>
    <scope>NUCLEOTIDE SEQUENCE [LARGE SCALE GENOMIC DNA]</scope>
    <source>
        <strain evidence="1 2">175</strain>
    </source>
</reference>
<proteinExistence type="predicted"/>
<accession>A0A1Y6D6P2</accession>
<dbReference type="SMART" id="SM01101">
    <property type="entry name" value="CRISPR_assoc"/>
    <property type="match status" value="1"/>
</dbReference>